<dbReference type="Gene3D" id="3.40.50.1240">
    <property type="entry name" value="Phosphoglycerate mutase-like"/>
    <property type="match status" value="1"/>
</dbReference>
<dbReference type="AlphaFoldDB" id="A0A0R2NPB7"/>
<dbReference type="InterPro" id="IPR029033">
    <property type="entry name" value="His_PPase_superfam"/>
</dbReference>
<dbReference type="InterPro" id="IPR013078">
    <property type="entry name" value="His_Pase_superF_clade-1"/>
</dbReference>
<dbReference type="PANTHER" id="PTHR46517">
    <property type="entry name" value="FRUCTOSE-2,6-BISPHOSPHATASE TIGAR"/>
    <property type="match status" value="1"/>
</dbReference>
<reference evidence="3 4" key="1">
    <citation type="journal article" date="2015" name="Genome Announc.">
        <title>Expanding the biotechnology potential of lactobacilli through comparative genomics of 213 strains and associated genera.</title>
        <authorList>
            <person name="Sun Z."/>
            <person name="Harris H.M."/>
            <person name="McCann A."/>
            <person name="Guo C."/>
            <person name="Argimon S."/>
            <person name="Zhang W."/>
            <person name="Yang X."/>
            <person name="Jeffery I.B."/>
            <person name="Cooney J.C."/>
            <person name="Kagawa T.F."/>
            <person name="Liu W."/>
            <person name="Song Y."/>
            <person name="Salvetti E."/>
            <person name="Wrobel A."/>
            <person name="Rasinkangas P."/>
            <person name="Parkhill J."/>
            <person name="Rea M.C."/>
            <person name="O'Sullivan O."/>
            <person name="Ritari J."/>
            <person name="Douillard F.P."/>
            <person name="Paul Ross R."/>
            <person name="Yang R."/>
            <person name="Briner A.E."/>
            <person name="Felis G.E."/>
            <person name="de Vos W.M."/>
            <person name="Barrangou R."/>
            <person name="Klaenhammer T.R."/>
            <person name="Caufield P.W."/>
            <person name="Cui Y."/>
            <person name="Zhang H."/>
            <person name="O'Toole P.W."/>
        </authorList>
    </citation>
    <scope>NUCLEOTIDE SEQUENCE [LARGE SCALE GENOMIC DNA]</scope>
    <source>
        <strain evidence="3 4">DSM 21115</strain>
    </source>
</reference>
<dbReference type="EMBL" id="AYGX02000122">
    <property type="protein sequence ID" value="KRO26555.1"/>
    <property type="molecule type" value="Genomic_DNA"/>
</dbReference>
<dbReference type="InterPro" id="IPR051695">
    <property type="entry name" value="Phosphoglycerate_Mutase"/>
</dbReference>
<sequence>MLSLINIILWKRRIMKSITLYFVVSGATYFNQLDRFQGWSGTPLTPAGQQASVAVGQKLAAVKFDTAYASDTSRGGKTGHAVLAAQATTTQLQLLASLRAPFYGGFEGFEQAAVWSGFATKLGYPSVAKFEADQTPMALQNLIHDHDVDSLAESGEEFWQRYRSGLAQVTAATPADGNVLVVTDSMTLRHLIFQATGEQPANQAIAPSTVTVLTQAGDKWTVRQA</sequence>
<dbReference type="SMART" id="SM00855">
    <property type="entry name" value="PGAM"/>
    <property type="match status" value="1"/>
</dbReference>
<dbReference type="CDD" id="cd07067">
    <property type="entry name" value="HP_PGM_like"/>
    <property type="match status" value="1"/>
</dbReference>
<gene>
    <name evidence="3" type="ORF">DY78_GL000819</name>
</gene>
<proteinExistence type="predicted"/>
<protein>
    <submittedName>
        <fullName evidence="3">Phosphoglycerate mutase</fullName>
    </submittedName>
</protein>
<dbReference type="GO" id="GO:0005829">
    <property type="term" value="C:cytosol"/>
    <property type="evidence" value="ECO:0007669"/>
    <property type="project" value="TreeGrafter"/>
</dbReference>
<feature type="binding site" evidence="2">
    <location>
        <position position="74"/>
    </location>
    <ligand>
        <name>substrate</name>
    </ligand>
</feature>
<evidence type="ECO:0000313" key="4">
    <source>
        <dbReference type="Proteomes" id="UP000050920"/>
    </source>
</evidence>
<evidence type="ECO:0000313" key="3">
    <source>
        <dbReference type="EMBL" id="KRO26555.1"/>
    </source>
</evidence>
<dbReference type="PANTHER" id="PTHR46517:SF1">
    <property type="entry name" value="FRUCTOSE-2,6-BISPHOSPHATASE TIGAR"/>
    <property type="match status" value="1"/>
</dbReference>
<dbReference type="GO" id="GO:0043456">
    <property type="term" value="P:regulation of pentose-phosphate shunt"/>
    <property type="evidence" value="ECO:0007669"/>
    <property type="project" value="TreeGrafter"/>
</dbReference>
<comment type="caution">
    <text evidence="3">The sequence shown here is derived from an EMBL/GenBank/DDBJ whole genome shotgun (WGS) entry which is preliminary data.</text>
</comment>
<name>A0A0R2NPB7_9LACO</name>
<organism evidence="3 4">
    <name type="scientific">Lactiplantibacillus fabifermentans DSM 21115</name>
    <dbReference type="NCBI Taxonomy" id="1413187"/>
    <lineage>
        <taxon>Bacteria</taxon>
        <taxon>Bacillati</taxon>
        <taxon>Bacillota</taxon>
        <taxon>Bacilli</taxon>
        <taxon>Lactobacillales</taxon>
        <taxon>Lactobacillaceae</taxon>
        <taxon>Lactiplantibacillus</taxon>
    </lineage>
</organism>
<keyword evidence="1" id="KW-0378">Hydrolase</keyword>
<dbReference type="GO" id="GO:0004331">
    <property type="term" value="F:fructose-2,6-bisphosphate 2-phosphatase activity"/>
    <property type="evidence" value="ECO:0007669"/>
    <property type="project" value="TreeGrafter"/>
</dbReference>
<evidence type="ECO:0000256" key="1">
    <source>
        <dbReference type="ARBA" id="ARBA00022801"/>
    </source>
</evidence>
<dbReference type="Proteomes" id="UP000050920">
    <property type="component" value="Unassembled WGS sequence"/>
</dbReference>
<dbReference type="Pfam" id="PF00300">
    <property type="entry name" value="His_Phos_1"/>
    <property type="match status" value="1"/>
</dbReference>
<evidence type="ECO:0000256" key="2">
    <source>
        <dbReference type="PIRSR" id="PIRSR613078-2"/>
    </source>
</evidence>
<accession>A0A0R2NPB7</accession>
<dbReference type="SUPFAM" id="SSF53254">
    <property type="entry name" value="Phosphoglycerate mutase-like"/>
    <property type="match status" value="1"/>
</dbReference>
<keyword evidence="4" id="KW-1185">Reference proteome</keyword>
<dbReference type="GO" id="GO:0045820">
    <property type="term" value="P:negative regulation of glycolytic process"/>
    <property type="evidence" value="ECO:0007669"/>
    <property type="project" value="TreeGrafter"/>
</dbReference>